<dbReference type="InterPro" id="IPR016651">
    <property type="entry name" value="LCMT1"/>
</dbReference>
<accession>A0AA43QMM4</accession>
<protein>
    <recommendedName>
        <fullName evidence="4 8">Leucine carboxyl methyltransferase 1</fullName>
        <ecNumber evidence="3 8">2.1.1.233</ecNumber>
    </recommendedName>
</protein>
<dbReference type="PIRSF" id="PIRSF016305">
    <property type="entry name" value="LCM_mtfrase"/>
    <property type="match status" value="1"/>
</dbReference>
<evidence type="ECO:0000256" key="7">
    <source>
        <dbReference type="ARBA" id="ARBA00022691"/>
    </source>
</evidence>
<feature type="binding site" evidence="9">
    <location>
        <position position="227"/>
    </location>
    <ligand>
        <name>S-adenosyl-L-methionine</name>
        <dbReference type="ChEBI" id="CHEBI:59789"/>
    </ligand>
</feature>
<comment type="catalytic activity">
    <reaction evidence="1 8">
        <text>[phosphatase 2A protein]-C-terminal L-leucine + S-adenosyl-L-methionine = [phosphatase 2A protein]-C-terminal L-leucine methyl ester + S-adenosyl-L-homocysteine</text>
        <dbReference type="Rhea" id="RHEA:48544"/>
        <dbReference type="Rhea" id="RHEA-COMP:12134"/>
        <dbReference type="Rhea" id="RHEA-COMP:12135"/>
        <dbReference type="ChEBI" id="CHEBI:57856"/>
        <dbReference type="ChEBI" id="CHEBI:59789"/>
        <dbReference type="ChEBI" id="CHEBI:90516"/>
        <dbReference type="ChEBI" id="CHEBI:90517"/>
        <dbReference type="EC" id="2.1.1.233"/>
    </reaction>
</comment>
<evidence type="ECO:0000256" key="2">
    <source>
        <dbReference type="ARBA" id="ARBA00010703"/>
    </source>
</evidence>
<feature type="binding site" evidence="9">
    <location>
        <begin position="199"/>
        <end position="200"/>
    </location>
    <ligand>
        <name>S-adenosyl-L-methionine</name>
        <dbReference type="ChEBI" id="CHEBI:59789"/>
    </ligand>
</feature>
<dbReference type="Pfam" id="PF04072">
    <property type="entry name" value="LCM"/>
    <property type="match status" value="1"/>
</dbReference>
<dbReference type="GO" id="GO:0032259">
    <property type="term" value="P:methylation"/>
    <property type="evidence" value="ECO:0007669"/>
    <property type="project" value="UniProtKB-KW"/>
</dbReference>
<keyword evidence="7 8" id="KW-0949">S-adenosyl-L-methionine</keyword>
<evidence type="ECO:0000256" key="5">
    <source>
        <dbReference type="ARBA" id="ARBA00022603"/>
    </source>
</evidence>
<name>A0AA43QMM4_9LECA</name>
<reference evidence="11" key="1">
    <citation type="journal article" date="2023" name="Genome Biol. Evol.">
        <title>First Whole Genome Sequence and Flow Cytometry Genome Size Data for the Lichen-Forming Fungus Ramalina farinacea (Ascomycota).</title>
        <authorList>
            <person name="Llewellyn T."/>
            <person name="Mian S."/>
            <person name="Hill R."/>
            <person name="Leitch I.J."/>
            <person name="Gaya E."/>
        </authorList>
    </citation>
    <scope>NUCLEOTIDE SEQUENCE</scope>
    <source>
        <strain evidence="11">LIQ254RAFAR</strain>
    </source>
</reference>
<feature type="binding site" evidence="9">
    <location>
        <position position="87"/>
    </location>
    <ligand>
        <name>S-adenosyl-L-methionine</name>
        <dbReference type="ChEBI" id="CHEBI:59789"/>
    </ligand>
</feature>
<dbReference type="PANTHER" id="PTHR13600">
    <property type="entry name" value="LEUCINE CARBOXYL METHYLTRANSFERASE"/>
    <property type="match status" value="1"/>
</dbReference>
<dbReference type="PANTHER" id="PTHR13600:SF21">
    <property type="entry name" value="LEUCINE CARBOXYL METHYLTRANSFERASE 1"/>
    <property type="match status" value="1"/>
</dbReference>
<feature type="region of interest" description="Disordered" evidence="10">
    <location>
        <begin position="14"/>
        <end position="35"/>
    </location>
</feature>
<evidence type="ECO:0000256" key="9">
    <source>
        <dbReference type="PIRSR" id="PIRSR016305-1"/>
    </source>
</evidence>
<evidence type="ECO:0000313" key="12">
    <source>
        <dbReference type="Proteomes" id="UP001161017"/>
    </source>
</evidence>
<comment type="function">
    <text evidence="8">Methylates the carboxyl group of the C-terminal leucine residue of protein phosphatase 2A catalytic subunits to form alpha-leucine ester residues.</text>
</comment>
<keyword evidence="12" id="KW-1185">Reference proteome</keyword>
<evidence type="ECO:0000256" key="3">
    <source>
        <dbReference type="ARBA" id="ARBA00012834"/>
    </source>
</evidence>
<sequence length="376" mass="42248">MAAPTIPNLALRSRGRRGGLSSLRGPSGRRSAEENDRIIRQTDQDASVSRLSAVEAGYLNDPFAKLFVAPAQKQRRLPIINRGTYVRTQMIDDLVDKFLAIHSDRPKQIISLGAGSDTRFFRLVSHHGFTEETKLLYHEIDFAENLTLKLNELSPYGQMTQHLDGLSVADRELHPGSPPDAESVAHVVKSGYYHSHAIDLRTLQPSAEKPPSLRSIDPLLPTVIISECCLCYLQPTAADRAALYFTQELLDPTTPCGMIMYEPIKPDDAFGQVMVDNLAARGIVLQTLKKYGSIDAQRHRMQAYGLHEAEGYDVNHLWRKGVSQTEKERIASLEMVDEVEEWELLASHYCVVWGWRAGEASLDRPPNAWNSWKDLY</sequence>
<evidence type="ECO:0000313" key="11">
    <source>
        <dbReference type="EMBL" id="MDI1487478.1"/>
    </source>
</evidence>
<evidence type="ECO:0000256" key="6">
    <source>
        <dbReference type="ARBA" id="ARBA00022679"/>
    </source>
</evidence>
<dbReference type="Proteomes" id="UP001161017">
    <property type="component" value="Unassembled WGS sequence"/>
</dbReference>
<dbReference type="InterPro" id="IPR029063">
    <property type="entry name" value="SAM-dependent_MTases_sf"/>
</dbReference>
<comment type="similarity">
    <text evidence="2 8">Belongs to the methyltransferase superfamily. LCMT family.</text>
</comment>
<dbReference type="SUPFAM" id="SSF53335">
    <property type="entry name" value="S-adenosyl-L-methionine-dependent methyltransferases"/>
    <property type="match status" value="1"/>
</dbReference>
<dbReference type="EMBL" id="JAPUFD010000005">
    <property type="protein sequence ID" value="MDI1487478.1"/>
    <property type="molecule type" value="Genomic_DNA"/>
</dbReference>
<feature type="compositionally biased region" description="Low complexity" evidence="10">
    <location>
        <begin position="19"/>
        <end position="29"/>
    </location>
</feature>
<proteinExistence type="inferred from homology"/>
<evidence type="ECO:0000256" key="4">
    <source>
        <dbReference type="ARBA" id="ARBA00017497"/>
    </source>
</evidence>
<organism evidence="11 12">
    <name type="scientific">Ramalina farinacea</name>
    <dbReference type="NCBI Taxonomy" id="258253"/>
    <lineage>
        <taxon>Eukaryota</taxon>
        <taxon>Fungi</taxon>
        <taxon>Dikarya</taxon>
        <taxon>Ascomycota</taxon>
        <taxon>Pezizomycotina</taxon>
        <taxon>Lecanoromycetes</taxon>
        <taxon>OSLEUM clade</taxon>
        <taxon>Lecanoromycetidae</taxon>
        <taxon>Lecanorales</taxon>
        <taxon>Lecanorineae</taxon>
        <taxon>Ramalinaceae</taxon>
        <taxon>Ramalina</taxon>
    </lineage>
</organism>
<comment type="caution">
    <text evidence="11">The sequence shown here is derived from an EMBL/GenBank/DDBJ whole genome shotgun (WGS) entry which is preliminary data.</text>
</comment>
<feature type="binding site" evidence="9">
    <location>
        <position position="113"/>
    </location>
    <ligand>
        <name>S-adenosyl-L-methionine</name>
        <dbReference type="ChEBI" id="CHEBI:59789"/>
    </ligand>
</feature>
<gene>
    <name evidence="11" type="primary">PPM1</name>
    <name evidence="11" type="ORF">OHK93_006748</name>
</gene>
<keyword evidence="6 8" id="KW-0808">Transferase</keyword>
<dbReference type="GO" id="GO:0018423">
    <property type="term" value="F:protein C-terminal leucine carboxyl O-methyltransferase activity"/>
    <property type="evidence" value="ECO:0007669"/>
    <property type="project" value="UniProtKB-EC"/>
</dbReference>
<evidence type="ECO:0000256" key="1">
    <source>
        <dbReference type="ARBA" id="ARBA00000724"/>
    </source>
</evidence>
<evidence type="ECO:0000256" key="8">
    <source>
        <dbReference type="PIRNR" id="PIRNR016305"/>
    </source>
</evidence>
<dbReference type="Gene3D" id="3.40.50.150">
    <property type="entry name" value="Vaccinia Virus protein VP39"/>
    <property type="match status" value="1"/>
</dbReference>
<dbReference type="InterPro" id="IPR007213">
    <property type="entry name" value="Ppm1/Ppm2/Tcmp"/>
</dbReference>
<evidence type="ECO:0000256" key="10">
    <source>
        <dbReference type="SAM" id="MobiDB-lite"/>
    </source>
</evidence>
<dbReference type="AlphaFoldDB" id="A0AA43QMM4"/>
<keyword evidence="5 8" id="KW-0489">Methyltransferase</keyword>
<dbReference type="EC" id="2.1.1.233" evidence="3 8"/>